<dbReference type="AlphaFoldDB" id="A0A1T4JJN4"/>
<evidence type="ECO:0000313" key="3">
    <source>
        <dbReference type="Proteomes" id="UP000190423"/>
    </source>
</evidence>
<proteinExistence type="predicted"/>
<organism evidence="2 3">
    <name type="scientific">Treponema porcinum</name>
    <dbReference type="NCBI Taxonomy" id="261392"/>
    <lineage>
        <taxon>Bacteria</taxon>
        <taxon>Pseudomonadati</taxon>
        <taxon>Spirochaetota</taxon>
        <taxon>Spirochaetia</taxon>
        <taxon>Spirochaetales</taxon>
        <taxon>Treponemataceae</taxon>
        <taxon>Treponema</taxon>
    </lineage>
</organism>
<dbReference type="EMBL" id="FUWG01000003">
    <property type="protein sequence ID" value="SJZ30277.1"/>
    <property type="molecule type" value="Genomic_DNA"/>
</dbReference>
<accession>A0A1T4JJN4</accession>
<dbReference type="Proteomes" id="UP000190423">
    <property type="component" value="Unassembled WGS sequence"/>
</dbReference>
<evidence type="ECO:0000313" key="2">
    <source>
        <dbReference type="EMBL" id="SJZ30277.1"/>
    </source>
</evidence>
<feature type="chain" id="PRO_5012256191" description="Outer membrane protein beta-barrel domain-containing protein" evidence="1">
    <location>
        <begin position="20"/>
        <end position="193"/>
    </location>
</feature>
<gene>
    <name evidence="2" type="ORF">SAMN02745149_00424</name>
</gene>
<keyword evidence="3" id="KW-1185">Reference proteome</keyword>
<name>A0A1T4JJN4_TREPO</name>
<reference evidence="2 3" key="1">
    <citation type="submission" date="2017-02" db="EMBL/GenBank/DDBJ databases">
        <authorList>
            <person name="Peterson S.W."/>
        </authorList>
    </citation>
    <scope>NUCLEOTIDE SEQUENCE [LARGE SCALE GENOMIC DNA]</scope>
    <source>
        <strain evidence="2 3">ATCC BAA-908</strain>
    </source>
</reference>
<keyword evidence="1" id="KW-0732">Signal</keyword>
<feature type="signal peptide" evidence="1">
    <location>
        <begin position="1"/>
        <end position="19"/>
    </location>
</feature>
<dbReference type="OrthoDB" id="358677at2"/>
<dbReference type="GeneID" id="78315744"/>
<evidence type="ECO:0008006" key="4">
    <source>
        <dbReference type="Google" id="ProtNLM"/>
    </source>
</evidence>
<protein>
    <recommendedName>
        <fullName evidence="4">Outer membrane protein beta-barrel domain-containing protein</fullName>
    </recommendedName>
</protein>
<sequence length="193" mass="21196">MKKLLGLCAFLALAFELSAKSSKIVGFDIGLSSGLPVYSDSAVSDSNELVNDGDFNRVIAGGLFDFSFRLCEPLKLLLGADLLCDFIWSGSDYSNHLDYAFWSGIKAYPGIGGLNCSVAYALGRRSDFRNNDAADSIISSSSWGNGFRLGVEYDFLYGSSRTCMPALGFYYRFMPRGNDTYDNIFSVYISIVR</sequence>
<evidence type="ECO:0000256" key="1">
    <source>
        <dbReference type="SAM" id="SignalP"/>
    </source>
</evidence>
<dbReference type="RefSeq" id="WP_078932351.1">
    <property type="nucleotide sequence ID" value="NZ_FUWG01000003.1"/>
</dbReference>